<accession>A4CBE9</accession>
<feature type="transmembrane region" description="Helical" evidence="5">
    <location>
        <begin position="241"/>
        <end position="258"/>
    </location>
</feature>
<dbReference type="STRING" id="87626.PTD2_17730"/>
<name>A4CBE9_9GAMM</name>
<dbReference type="HOGENOM" id="CLU_069324_0_0_6"/>
<feature type="transmembrane region" description="Helical" evidence="5">
    <location>
        <begin position="41"/>
        <end position="60"/>
    </location>
</feature>
<dbReference type="AlphaFoldDB" id="A4CBE9"/>
<keyword evidence="4 5" id="KW-0472">Membrane</keyword>
<evidence type="ECO:0000313" key="7">
    <source>
        <dbReference type="EMBL" id="EAR27686.1"/>
    </source>
</evidence>
<feature type="transmembrane region" description="Helical" evidence="5">
    <location>
        <begin position="72"/>
        <end position="92"/>
    </location>
</feature>
<evidence type="ECO:0000256" key="5">
    <source>
        <dbReference type="SAM" id="Phobius"/>
    </source>
</evidence>
<proteinExistence type="predicted"/>
<evidence type="ECO:0000256" key="1">
    <source>
        <dbReference type="ARBA" id="ARBA00004141"/>
    </source>
</evidence>
<dbReference type="GO" id="GO:0016020">
    <property type="term" value="C:membrane"/>
    <property type="evidence" value="ECO:0007669"/>
    <property type="project" value="UniProtKB-SubCell"/>
</dbReference>
<feature type="domain" description="EamA" evidence="6">
    <location>
        <begin position="7"/>
        <end position="141"/>
    </location>
</feature>
<evidence type="ECO:0000256" key="2">
    <source>
        <dbReference type="ARBA" id="ARBA00022692"/>
    </source>
</evidence>
<sequence>MNNSLKTISYTLIALIAFAANSVLCRLALKDHAIDPSSFTVIRLLAGVAMFALLLGFNSIKAKPSTPQLHKTTKWPAILLFVYAITFSWAYLSVETGTGALVLFGAVQLTMILASLRSGNRLRLIEWCGISLSFLGLVYLVWPNLATPSMTGFILMAIAGIAWGLYSVSGRGVLTPSTQTAVNFTYTLPLVALLSIIMYPSFDISWQGVLLGVLSGAFASALGYTIWFIALGYLSATEAAVVQLSVPVIAAFGGVIFVSEPITLRLMVASVLVLGGILAVLLVKKRG</sequence>
<feature type="transmembrane region" description="Helical" evidence="5">
    <location>
        <begin position="124"/>
        <end position="142"/>
    </location>
</feature>
<dbReference type="InterPro" id="IPR000620">
    <property type="entry name" value="EamA_dom"/>
</dbReference>
<evidence type="ECO:0000256" key="3">
    <source>
        <dbReference type="ARBA" id="ARBA00022989"/>
    </source>
</evidence>
<reference evidence="7 8" key="1">
    <citation type="submission" date="2006-02" db="EMBL/GenBank/DDBJ databases">
        <authorList>
            <person name="Moran M.A."/>
            <person name="Kjelleberg S."/>
            <person name="Egan S."/>
            <person name="Saunders N."/>
            <person name="Thomas T."/>
            <person name="Ferriera S."/>
            <person name="Johnson J."/>
            <person name="Kravitz S."/>
            <person name="Halpern A."/>
            <person name="Remington K."/>
            <person name="Beeson K."/>
            <person name="Tran B."/>
            <person name="Rogers Y.-H."/>
            <person name="Friedman R."/>
            <person name="Venter J.C."/>
        </authorList>
    </citation>
    <scope>NUCLEOTIDE SEQUENCE [LARGE SCALE GENOMIC DNA]</scope>
    <source>
        <strain evidence="7 8">D2</strain>
    </source>
</reference>
<dbReference type="PANTHER" id="PTHR32322">
    <property type="entry name" value="INNER MEMBRANE TRANSPORTER"/>
    <property type="match status" value="1"/>
</dbReference>
<keyword evidence="8" id="KW-1185">Reference proteome</keyword>
<dbReference type="SUPFAM" id="SSF103481">
    <property type="entry name" value="Multidrug resistance efflux transporter EmrE"/>
    <property type="match status" value="2"/>
</dbReference>
<comment type="caution">
    <text evidence="7">The sequence shown here is derived from an EMBL/GenBank/DDBJ whole genome shotgun (WGS) entry which is preliminary data.</text>
</comment>
<organism evidence="7 8">
    <name type="scientific">Pseudoalteromonas tunicata D2</name>
    <dbReference type="NCBI Taxonomy" id="87626"/>
    <lineage>
        <taxon>Bacteria</taxon>
        <taxon>Pseudomonadati</taxon>
        <taxon>Pseudomonadota</taxon>
        <taxon>Gammaproteobacteria</taxon>
        <taxon>Alteromonadales</taxon>
        <taxon>Pseudoalteromonadaceae</taxon>
        <taxon>Pseudoalteromonas</taxon>
    </lineage>
</organism>
<feature type="transmembrane region" description="Helical" evidence="5">
    <location>
        <begin position="264"/>
        <end position="283"/>
    </location>
</feature>
<keyword evidence="3 5" id="KW-1133">Transmembrane helix</keyword>
<dbReference type="InterPro" id="IPR037185">
    <property type="entry name" value="EmrE-like"/>
</dbReference>
<feature type="transmembrane region" description="Helical" evidence="5">
    <location>
        <begin position="7"/>
        <end position="29"/>
    </location>
</feature>
<dbReference type="OrthoDB" id="321830at2"/>
<dbReference type="Pfam" id="PF00892">
    <property type="entry name" value="EamA"/>
    <property type="match status" value="2"/>
</dbReference>
<comment type="subcellular location">
    <subcellularLocation>
        <location evidence="1">Membrane</location>
        <topology evidence="1">Multi-pass membrane protein</topology>
    </subcellularLocation>
</comment>
<protein>
    <recommendedName>
        <fullName evidence="6">EamA domain-containing protein</fullName>
    </recommendedName>
</protein>
<evidence type="ECO:0000256" key="4">
    <source>
        <dbReference type="ARBA" id="ARBA00023136"/>
    </source>
</evidence>
<evidence type="ECO:0000313" key="8">
    <source>
        <dbReference type="Proteomes" id="UP000006201"/>
    </source>
</evidence>
<feature type="transmembrane region" description="Helical" evidence="5">
    <location>
        <begin position="98"/>
        <end position="117"/>
    </location>
</feature>
<dbReference type="InterPro" id="IPR050638">
    <property type="entry name" value="AA-Vitamin_Transporters"/>
</dbReference>
<gene>
    <name evidence="7" type="ORF">PTD2_17730</name>
</gene>
<dbReference type="PANTHER" id="PTHR32322:SF9">
    <property type="entry name" value="AMINO-ACID METABOLITE EFFLUX PUMP-RELATED"/>
    <property type="match status" value="1"/>
</dbReference>
<feature type="transmembrane region" description="Helical" evidence="5">
    <location>
        <begin position="208"/>
        <end position="234"/>
    </location>
</feature>
<evidence type="ECO:0000259" key="6">
    <source>
        <dbReference type="Pfam" id="PF00892"/>
    </source>
</evidence>
<dbReference type="RefSeq" id="WP_009839518.1">
    <property type="nucleotide sequence ID" value="NZ_CH959301.1"/>
</dbReference>
<keyword evidence="2 5" id="KW-0812">Transmembrane</keyword>
<dbReference type="EMBL" id="AAOH01000005">
    <property type="protein sequence ID" value="EAR27686.1"/>
    <property type="molecule type" value="Genomic_DNA"/>
</dbReference>
<feature type="transmembrane region" description="Helical" evidence="5">
    <location>
        <begin position="148"/>
        <end position="168"/>
    </location>
</feature>
<dbReference type="Proteomes" id="UP000006201">
    <property type="component" value="Unassembled WGS sequence"/>
</dbReference>
<feature type="domain" description="EamA" evidence="6">
    <location>
        <begin position="151"/>
        <end position="281"/>
    </location>
</feature>
<feature type="transmembrane region" description="Helical" evidence="5">
    <location>
        <begin position="180"/>
        <end position="202"/>
    </location>
</feature>
<dbReference type="eggNOG" id="COG0697">
    <property type="taxonomic scope" value="Bacteria"/>
</dbReference>